<dbReference type="OrthoDB" id="9806027at2"/>
<protein>
    <submittedName>
        <fullName evidence="1">HAD family phosphatase</fullName>
    </submittedName>
</protein>
<dbReference type="EMBL" id="RXHJ01000011">
    <property type="protein sequence ID" value="RSZ62362.1"/>
    <property type="molecule type" value="Genomic_DNA"/>
</dbReference>
<dbReference type="Gene3D" id="3.40.50.1000">
    <property type="entry name" value="HAD superfamily/HAD-like"/>
    <property type="match status" value="1"/>
</dbReference>
<gene>
    <name evidence="1" type="ORF">EAH68_09470</name>
</gene>
<dbReference type="Proteomes" id="UP000274907">
    <property type="component" value="Unassembled WGS sequence"/>
</dbReference>
<reference evidence="1 2" key="1">
    <citation type="submission" date="2018-12" db="EMBL/GenBank/DDBJ databases">
        <title>YIM 101343 draft genome.</title>
        <authorList>
            <person name="Chen X."/>
        </authorList>
    </citation>
    <scope>NUCLEOTIDE SEQUENCE [LARGE SCALE GENOMIC DNA]</scope>
    <source>
        <strain evidence="1 2">YIM 101343</strain>
    </source>
</reference>
<dbReference type="InterPro" id="IPR036412">
    <property type="entry name" value="HAD-like_sf"/>
</dbReference>
<organism evidence="1 2">
    <name type="scientific">Corynebacterium hylobatis</name>
    <dbReference type="NCBI Taxonomy" id="1859290"/>
    <lineage>
        <taxon>Bacteria</taxon>
        <taxon>Bacillati</taxon>
        <taxon>Actinomycetota</taxon>
        <taxon>Actinomycetes</taxon>
        <taxon>Mycobacteriales</taxon>
        <taxon>Corynebacteriaceae</taxon>
        <taxon>Corynebacterium</taxon>
    </lineage>
</organism>
<evidence type="ECO:0000313" key="1">
    <source>
        <dbReference type="EMBL" id="RSZ62362.1"/>
    </source>
</evidence>
<dbReference type="GO" id="GO:0016791">
    <property type="term" value="F:phosphatase activity"/>
    <property type="evidence" value="ECO:0007669"/>
    <property type="project" value="TreeGrafter"/>
</dbReference>
<keyword evidence="2" id="KW-1185">Reference proteome</keyword>
<dbReference type="RefSeq" id="WP_126121091.1">
    <property type="nucleotide sequence ID" value="NZ_RXHJ01000011.1"/>
</dbReference>
<sequence length="256" mass="27782">MKLAAFDFDGTILFPDGIAQSTAEAIRAWQEAGHLAVAATGKSLSAAQHALDGFDVSFDYSVLFTGAVVADRQSRVLHSAALDTDVVRRVVGHLATVENIAVYGTMLHGRDVRFSSTITGDAQTNILRDHQELDPADIAGHEFIGVPVWVPGNPALQQRIQTWITENFNVGCVSNQSFIDIIPVGTTKGTGLAWLGNHLGVDRSEVEIHTFGDSWNDLPMHAIADHSYSFPWSPEEVHAATDEVIDSVAETLRRLL</sequence>
<dbReference type="NCBIfam" id="TIGR01484">
    <property type="entry name" value="HAD-SF-IIB"/>
    <property type="match status" value="1"/>
</dbReference>
<dbReference type="InterPro" id="IPR006379">
    <property type="entry name" value="HAD-SF_hydro_IIB"/>
</dbReference>
<proteinExistence type="predicted"/>
<dbReference type="Pfam" id="PF08282">
    <property type="entry name" value="Hydrolase_3"/>
    <property type="match status" value="1"/>
</dbReference>
<dbReference type="AlphaFoldDB" id="A0A3R9ZIC6"/>
<comment type="caution">
    <text evidence="1">The sequence shown here is derived from an EMBL/GenBank/DDBJ whole genome shotgun (WGS) entry which is preliminary data.</text>
</comment>
<name>A0A3R9ZIC6_9CORY</name>
<dbReference type="SUPFAM" id="SSF56784">
    <property type="entry name" value="HAD-like"/>
    <property type="match status" value="1"/>
</dbReference>
<dbReference type="Gene3D" id="3.30.1240.10">
    <property type="match status" value="1"/>
</dbReference>
<dbReference type="GO" id="GO:0005829">
    <property type="term" value="C:cytosol"/>
    <property type="evidence" value="ECO:0007669"/>
    <property type="project" value="TreeGrafter"/>
</dbReference>
<evidence type="ECO:0000313" key="2">
    <source>
        <dbReference type="Proteomes" id="UP000274907"/>
    </source>
</evidence>
<dbReference type="GO" id="GO:0000287">
    <property type="term" value="F:magnesium ion binding"/>
    <property type="evidence" value="ECO:0007669"/>
    <property type="project" value="TreeGrafter"/>
</dbReference>
<dbReference type="PANTHER" id="PTHR10000">
    <property type="entry name" value="PHOSPHOSERINE PHOSPHATASE"/>
    <property type="match status" value="1"/>
</dbReference>
<dbReference type="PANTHER" id="PTHR10000:SF8">
    <property type="entry name" value="HAD SUPERFAMILY HYDROLASE-LIKE, TYPE 3"/>
    <property type="match status" value="1"/>
</dbReference>
<accession>A0A3R9ZIC6</accession>
<dbReference type="InterPro" id="IPR023214">
    <property type="entry name" value="HAD_sf"/>
</dbReference>